<accession>A0A7Y1MN86</accession>
<gene>
    <name evidence="3" type="ORF">HBO33_07570</name>
</gene>
<organism evidence="3 4">
    <name type="scientific">Pseudomonas gessardii</name>
    <dbReference type="NCBI Taxonomy" id="78544"/>
    <lineage>
        <taxon>Bacteria</taxon>
        <taxon>Pseudomonadati</taxon>
        <taxon>Pseudomonadota</taxon>
        <taxon>Gammaproteobacteria</taxon>
        <taxon>Pseudomonadales</taxon>
        <taxon>Pseudomonadaceae</taxon>
        <taxon>Pseudomonas</taxon>
    </lineage>
</organism>
<dbReference type="SUPFAM" id="SSF53474">
    <property type="entry name" value="alpha/beta-Hydrolases"/>
    <property type="match status" value="1"/>
</dbReference>
<protein>
    <submittedName>
        <fullName evidence="3">Alpha/beta hydrolase</fullName>
    </submittedName>
</protein>
<keyword evidence="1 3" id="KW-0378">Hydrolase</keyword>
<sequence length="277" mass="29944">MAMSLTALERAYSPSSVAPDFMSVVLQYRALSDLMCTRHAATRIEYGQGADEYSILFEPATQAASSMLVFIHGGYWQELSAQDSCFPAEGLLAHHIAYAAINYSLAPAANIFDMARQCCRALEALQAARPNCRIVIAGSSAGAHLAAMLLTFDWRAREGGQPPFAAALLISGIYDLRPLIPTYINTPLKLTLDSALALSPQLQPIVSPCPTVVCFGQQETDAFKQQSRDFAQRLISVGADVSLYEVPGRNHFDIVFDISQSATLIGADVLRLSGVPQ</sequence>
<proteinExistence type="predicted"/>
<evidence type="ECO:0000259" key="2">
    <source>
        <dbReference type="Pfam" id="PF07859"/>
    </source>
</evidence>
<dbReference type="PANTHER" id="PTHR48081:SF33">
    <property type="entry name" value="KYNURENINE FORMAMIDASE"/>
    <property type="match status" value="1"/>
</dbReference>
<dbReference type="GeneID" id="70100065"/>
<dbReference type="GO" id="GO:0016787">
    <property type="term" value="F:hydrolase activity"/>
    <property type="evidence" value="ECO:0007669"/>
    <property type="project" value="UniProtKB-KW"/>
</dbReference>
<dbReference type="Gene3D" id="3.40.50.1820">
    <property type="entry name" value="alpha/beta hydrolase"/>
    <property type="match status" value="1"/>
</dbReference>
<dbReference type="Pfam" id="PF07859">
    <property type="entry name" value="Abhydrolase_3"/>
    <property type="match status" value="1"/>
</dbReference>
<dbReference type="InterPro" id="IPR050300">
    <property type="entry name" value="GDXG_lipolytic_enzyme"/>
</dbReference>
<reference evidence="3 4" key="1">
    <citation type="journal article" date="2020" name="Front. Microbiol.">
        <title>Genetic Organization of the aprX-lipA2 Operon Affects the Proteolytic Potential of Pseudomonas Species in Milk.</title>
        <authorList>
            <person name="Maier C."/>
            <person name="Huptas C."/>
            <person name="von Neubeck M."/>
            <person name="Scherer S."/>
            <person name="Wenning M."/>
            <person name="Lucking G."/>
        </authorList>
    </citation>
    <scope>NUCLEOTIDE SEQUENCE [LARGE SCALE GENOMIC DNA]</scope>
    <source>
        <strain evidence="3 4">G4779</strain>
    </source>
</reference>
<dbReference type="Proteomes" id="UP000542111">
    <property type="component" value="Unassembled WGS sequence"/>
</dbReference>
<dbReference type="EMBL" id="JAAQYP010000009">
    <property type="protein sequence ID" value="NNA95017.1"/>
    <property type="molecule type" value="Genomic_DNA"/>
</dbReference>
<evidence type="ECO:0000313" key="3">
    <source>
        <dbReference type="EMBL" id="NNA95017.1"/>
    </source>
</evidence>
<dbReference type="AlphaFoldDB" id="A0A7Y1MN86"/>
<dbReference type="PANTHER" id="PTHR48081">
    <property type="entry name" value="AB HYDROLASE SUPERFAMILY PROTEIN C4A8.06C"/>
    <property type="match status" value="1"/>
</dbReference>
<dbReference type="InterPro" id="IPR013094">
    <property type="entry name" value="AB_hydrolase_3"/>
</dbReference>
<name>A0A7Y1MN86_9PSED</name>
<dbReference type="RefSeq" id="WP_076960902.1">
    <property type="nucleotide sequence ID" value="NZ_CBCRYT010000001.1"/>
</dbReference>
<feature type="domain" description="Alpha/beta hydrolase fold-3" evidence="2">
    <location>
        <begin position="68"/>
        <end position="251"/>
    </location>
</feature>
<evidence type="ECO:0000313" key="4">
    <source>
        <dbReference type="Proteomes" id="UP000542111"/>
    </source>
</evidence>
<dbReference type="InterPro" id="IPR029058">
    <property type="entry name" value="AB_hydrolase_fold"/>
</dbReference>
<comment type="caution">
    <text evidence="3">The sequence shown here is derived from an EMBL/GenBank/DDBJ whole genome shotgun (WGS) entry which is preliminary data.</text>
</comment>
<dbReference type="OrthoDB" id="9771666at2"/>
<evidence type="ECO:0000256" key="1">
    <source>
        <dbReference type="ARBA" id="ARBA00022801"/>
    </source>
</evidence>